<evidence type="ECO:0000256" key="4">
    <source>
        <dbReference type="ARBA" id="ARBA00023157"/>
    </source>
</evidence>
<keyword evidence="7" id="KW-1185">Reference proteome</keyword>
<sequence>MKISRTWSLLVALGFIVAVSGQIPVSELSDLQKKAMSLVTEHFYEKYNPTYNFTTTVLEASQEDLFRGIFVRLHIEKQQSNCRRNDPTAVKCRPRRKKFSCLSCFLFEYYSHNVVSKFIHCAQNPGLTSDWEIQCRRVNEKAPEQLPGGYSVMLRSSSELRRPSGTKEQRNLEAQ</sequence>
<reference evidence="8" key="1">
    <citation type="submission" date="2025-08" db="UniProtKB">
        <authorList>
            <consortium name="RefSeq"/>
        </authorList>
    </citation>
    <scope>IDENTIFICATION</scope>
    <source>
        <strain evidence="8">J_2021</strain>
        <tissue evidence="8">Erythrocytes</tissue>
    </source>
</reference>
<dbReference type="AlphaFoldDB" id="A0A8J1KWG0"/>
<proteinExistence type="predicted"/>
<evidence type="ECO:0000256" key="6">
    <source>
        <dbReference type="SAM" id="SignalP"/>
    </source>
</evidence>
<protein>
    <submittedName>
        <fullName evidence="8">Retinoic acid receptor responder protein 2-like isoform X1</fullName>
    </submittedName>
</protein>
<dbReference type="GeneID" id="121394520"/>
<feature type="region of interest" description="Disordered" evidence="5">
    <location>
        <begin position="156"/>
        <end position="175"/>
    </location>
</feature>
<comment type="subcellular location">
    <subcellularLocation>
        <location evidence="1">Secreted</location>
    </subcellularLocation>
</comment>
<dbReference type="GO" id="GO:0031012">
    <property type="term" value="C:extracellular matrix"/>
    <property type="evidence" value="ECO:0007669"/>
    <property type="project" value="TreeGrafter"/>
</dbReference>
<dbReference type="InterPro" id="IPR029562">
    <property type="entry name" value="Chemerin"/>
</dbReference>
<gene>
    <name evidence="8" type="primary">LOC121394520</name>
</gene>
<evidence type="ECO:0000313" key="7">
    <source>
        <dbReference type="Proteomes" id="UP000186698"/>
    </source>
</evidence>
<dbReference type="GO" id="GO:0050994">
    <property type="term" value="P:regulation of lipid catabolic process"/>
    <property type="evidence" value="ECO:0007669"/>
    <property type="project" value="InterPro"/>
</dbReference>
<dbReference type="PANTHER" id="PTHR15106:SF2">
    <property type="entry name" value="RETINOIC ACID RECEPTOR RESPONDER PROTEIN 2"/>
    <property type="match status" value="1"/>
</dbReference>
<name>A0A8J1KWG0_XENLA</name>
<organism evidence="7 8">
    <name type="scientific">Xenopus laevis</name>
    <name type="common">African clawed frog</name>
    <dbReference type="NCBI Taxonomy" id="8355"/>
    <lineage>
        <taxon>Eukaryota</taxon>
        <taxon>Metazoa</taxon>
        <taxon>Chordata</taxon>
        <taxon>Craniata</taxon>
        <taxon>Vertebrata</taxon>
        <taxon>Euteleostomi</taxon>
        <taxon>Amphibia</taxon>
        <taxon>Batrachia</taxon>
        <taxon>Anura</taxon>
        <taxon>Pipoidea</taxon>
        <taxon>Pipidae</taxon>
        <taxon>Xenopodinae</taxon>
        <taxon>Xenopus</taxon>
        <taxon>Xenopus</taxon>
    </lineage>
</organism>
<dbReference type="GO" id="GO:0005102">
    <property type="term" value="F:signaling receptor binding"/>
    <property type="evidence" value="ECO:0007669"/>
    <property type="project" value="InterPro"/>
</dbReference>
<accession>A0A8J1KWG0</accession>
<dbReference type="GO" id="GO:0006954">
    <property type="term" value="P:inflammatory response"/>
    <property type="evidence" value="ECO:0007669"/>
    <property type="project" value="InterPro"/>
</dbReference>
<keyword evidence="4" id="KW-1015">Disulfide bond</keyword>
<evidence type="ECO:0000256" key="3">
    <source>
        <dbReference type="ARBA" id="ARBA00022729"/>
    </source>
</evidence>
<dbReference type="KEGG" id="xla:121394520"/>
<keyword evidence="3 6" id="KW-0732">Signal</keyword>
<evidence type="ECO:0000256" key="5">
    <source>
        <dbReference type="SAM" id="MobiDB-lite"/>
    </source>
</evidence>
<evidence type="ECO:0000256" key="2">
    <source>
        <dbReference type="ARBA" id="ARBA00022525"/>
    </source>
</evidence>
<dbReference type="GO" id="GO:0045087">
    <property type="term" value="P:innate immune response"/>
    <property type="evidence" value="ECO:0007669"/>
    <property type="project" value="TreeGrafter"/>
</dbReference>
<evidence type="ECO:0000256" key="1">
    <source>
        <dbReference type="ARBA" id="ARBA00004613"/>
    </source>
</evidence>
<evidence type="ECO:0000313" key="8">
    <source>
        <dbReference type="RefSeq" id="XP_041421640.1"/>
    </source>
</evidence>
<keyword evidence="2" id="KW-0964">Secreted</keyword>
<dbReference type="GO" id="GO:0050921">
    <property type="term" value="P:positive regulation of chemotaxis"/>
    <property type="evidence" value="ECO:0007669"/>
    <property type="project" value="TreeGrafter"/>
</dbReference>
<feature type="signal peptide" evidence="6">
    <location>
        <begin position="1"/>
        <end position="21"/>
    </location>
</feature>
<dbReference type="RefSeq" id="XP_041421640.1">
    <property type="nucleotide sequence ID" value="XM_041565706.1"/>
</dbReference>
<dbReference type="GO" id="GO:0005615">
    <property type="term" value="C:extracellular space"/>
    <property type="evidence" value="ECO:0007669"/>
    <property type="project" value="TreeGrafter"/>
</dbReference>
<feature type="compositionally biased region" description="Basic and acidic residues" evidence="5">
    <location>
        <begin position="158"/>
        <end position="175"/>
    </location>
</feature>
<dbReference type="PANTHER" id="PTHR15106">
    <property type="entry name" value="RETINOIC ACID RECEPTOR RESPONDER PROTEIN 2"/>
    <property type="match status" value="1"/>
</dbReference>
<dbReference type="Proteomes" id="UP000186698">
    <property type="component" value="Chromosome 6L"/>
</dbReference>
<feature type="chain" id="PRO_5035315646" evidence="6">
    <location>
        <begin position="22"/>
        <end position="175"/>
    </location>
</feature>